<name>A0A2K1KUN1_PHYPA</name>
<reference evidence="2" key="3">
    <citation type="submission" date="2020-12" db="UniProtKB">
        <authorList>
            <consortium name="EnsemblPlants"/>
        </authorList>
    </citation>
    <scope>IDENTIFICATION</scope>
</reference>
<sequence length="51" mass="6048">MMLSQLNGRLDYFRDDHFLKHSVSDVWKYHSHISNTLNVGRGVIYSLHFVI</sequence>
<dbReference type="Proteomes" id="UP000006727">
    <property type="component" value="Chromosome 3"/>
</dbReference>
<accession>A0A2K1KUN1</accession>
<reference evidence="1 3" key="2">
    <citation type="journal article" date="2018" name="Plant J.">
        <title>The Physcomitrella patens chromosome-scale assembly reveals moss genome structure and evolution.</title>
        <authorList>
            <person name="Lang D."/>
            <person name="Ullrich K.K."/>
            <person name="Murat F."/>
            <person name="Fuchs J."/>
            <person name="Jenkins J."/>
            <person name="Haas F.B."/>
            <person name="Piednoel M."/>
            <person name="Gundlach H."/>
            <person name="Van Bel M."/>
            <person name="Meyberg R."/>
            <person name="Vives C."/>
            <person name="Morata J."/>
            <person name="Symeonidi A."/>
            <person name="Hiss M."/>
            <person name="Muchero W."/>
            <person name="Kamisugi Y."/>
            <person name="Saleh O."/>
            <person name="Blanc G."/>
            <person name="Decker E.L."/>
            <person name="van Gessel N."/>
            <person name="Grimwood J."/>
            <person name="Hayes R.D."/>
            <person name="Graham S.W."/>
            <person name="Gunter L.E."/>
            <person name="McDaniel S.F."/>
            <person name="Hoernstein S.N.W."/>
            <person name="Larsson A."/>
            <person name="Li F.W."/>
            <person name="Perroud P.F."/>
            <person name="Phillips J."/>
            <person name="Ranjan P."/>
            <person name="Rokshar D.S."/>
            <person name="Rothfels C.J."/>
            <person name="Schneider L."/>
            <person name="Shu S."/>
            <person name="Stevenson D.W."/>
            <person name="Thummler F."/>
            <person name="Tillich M."/>
            <person name="Villarreal Aguilar J.C."/>
            <person name="Widiez T."/>
            <person name="Wong G.K."/>
            <person name="Wymore A."/>
            <person name="Zhang Y."/>
            <person name="Zimmer A.D."/>
            <person name="Quatrano R.S."/>
            <person name="Mayer K.F.X."/>
            <person name="Goodstein D."/>
            <person name="Casacuberta J.M."/>
            <person name="Vandepoele K."/>
            <person name="Reski R."/>
            <person name="Cuming A.C."/>
            <person name="Tuskan G.A."/>
            <person name="Maumus F."/>
            <person name="Salse J."/>
            <person name="Schmutz J."/>
            <person name="Rensing S.A."/>
        </authorList>
    </citation>
    <scope>NUCLEOTIDE SEQUENCE [LARGE SCALE GENOMIC DNA]</scope>
    <source>
        <strain evidence="2 3">cv. Gransden 2004</strain>
    </source>
</reference>
<dbReference type="InParanoid" id="A0A2K1KUN1"/>
<keyword evidence="3" id="KW-1185">Reference proteome</keyword>
<dbReference type="Gramene" id="Pp3c3_16030V3.1">
    <property type="protein sequence ID" value="PAC:32943783.CDS.1"/>
    <property type="gene ID" value="Pp3c3_16030"/>
</dbReference>
<gene>
    <name evidence="1" type="ORF">PHYPA_004499</name>
</gene>
<dbReference type="EMBL" id="ABEU02000003">
    <property type="protein sequence ID" value="PNR57505.1"/>
    <property type="molecule type" value="Genomic_DNA"/>
</dbReference>
<dbReference type="AlphaFoldDB" id="A0A2K1KUN1"/>
<evidence type="ECO:0000313" key="1">
    <source>
        <dbReference type="EMBL" id="PNR57505.1"/>
    </source>
</evidence>
<proteinExistence type="predicted"/>
<organism evidence="1">
    <name type="scientific">Physcomitrium patens</name>
    <name type="common">Spreading-leaved earth moss</name>
    <name type="synonym">Physcomitrella patens</name>
    <dbReference type="NCBI Taxonomy" id="3218"/>
    <lineage>
        <taxon>Eukaryota</taxon>
        <taxon>Viridiplantae</taxon>
        <taxon>Streptophyta</taxon>
        <taxon>Embryophyta</taxon>
        <taxon>Bryophyta</taxon>
        <taxon>Bryophytina</taxon>
        <taxon>Bryopsida</taxon>
        <taxon>Funariidae</taxon>
        <taxon>Funariales</taxon>
        <taxon>Funariaceae</taxon>
        <taxon>Physcomitrium</taxon>
    </lineage>
</organism>
<dbReference type="EnsemblPlants" id="Pp3c3_16030V3.1">
    <property type="protein sequence ID" value="PAC:32943783.CDS.1"/>
    <property type="gene ID" value="Pp3c3_16030"/>
</dbReference>
<protein>
    <submittedName>
        <fullName evidence="1 2">Uncharacterized protein</fullName>
    </submittedName>
</protein>
<evidence type="ECO:0000313" key="2">
    <source>
        <dbReference type="EnsemblPlants" id="PAC:32943783.CDS.1"/>
    </source>
</evidence>
<reference evidence="1 3" key="1">
    <citation type="journal article" date="2008" name="Science">
        <title>The Physcomitrella genome reveals evolutionary insights into the conquest of land by plants.</title>
        <authorList>
            <person name="Rensing S."/>
            <person name="Lang D."/>
            <person name="Zimmer A."/>
            <person name="Terry A."/>
            <person name="Salamov A."/>
            <person name="Shapiro H."/>
            <person name="Nishiyama T."/>
            <person name="Perroud P.-F."/>
            <person name="Lindquist E."/>
            <person name="Kamisugi Y."/>
            <person name="Tanahashi T."/>
            <person name="Sakakibara K."/>
            <person name="Fujita T."/>
            <person name="Oishi K."/>
            <person name="Shin-I T."/>
            <person name="Kuroki Y."/>
            <person name="Toyoda A."/>
            <person name="Suzuki Y."/>
            <person name="Hashimoto A."/>
            <person name="Yamaguchi K."/>
            <person name="Sugano A."/>
            <person name="Kohara Y."/>
            <person name="Fujiyama A."/>
            <person name="Anterola A."/>
            <person name="Aoki S."/>
            <person name="Ashton N."/>
            <person name="Barbazuk W.B."/>
            <person name="Barker E."/>
            <person name="Bennetzen J."/>
            <person name="Bezanilla M."/>
            <person name="Blankenship R."/>
            <person name="Cho S.H."/>
            <person name="Dutcher S."/>
            <person name="Estelle M."/>
            <person name="Fawcett J.A."/>
            <person name="Gundlach H."/>
            <person name="Hanada K."/>
            <person name="Heyl A."/>
            <person name="Hicks K.A."/>
            <person name="Hugh J."/>
            <person name="Lohr M."/>
            <person name="Mayer K."/>
            <person name="Melkozernov A."/>
            <person name="Murata T."/>
            <person name="Nelson D."/>
            <person name="Pils B."/>
            <person name="Prigge M."/>
            <person name="Reiss B."/>
            <person name="Renner T."/>
            <person name="Rombauts S."/>
            <person name="Rushton P."/>
            <person name="Sanderfoot A."/>
            <person name="Schween G."/>
            <person name="Shiu S.-H."/>
            <person name="Stueber K."/>
            <person name="Theodoulou F.L."/>
            <person name="Tu H."/>
            <person name="Van de Peer Y."/>
            <person name="Verrier P.J."/>
            <person name="Waters E."/>
            <person name="Wood A."/>
            <person name="Yang L."/>
            <person name="Cove D."/>
            <person name="Cuming A."/>
            <person name="Hasebe M."/>
            <person name="Lucas S."/>
            <person name="Mishler D.B."/>
            <person name="Reski R."/>
            <person name="Grigoriev I."/>
            <person name="Quatrano R.S."/>
            <person name="Boore J.L."/>
        </authorList>
    </citation>
    <scope>NUCLEOTIDE SEQUENCE [LARGE SCALE GENOMIC DNA]</scope>
    <source>
        <strain evidence="2 3">cv. Gransden 2004</strain>
    </source>
</reference>
<evidence type="ECO:0000313" key="3">
    <source>
        <dbReference type="Proteomes" id="UP000006727"/>
    </source>
</evidence>